<keyword evidence="4" id="KW-1185">Reference proteome</keyword>
<proteinExistence type="predicted"/>
<organism evidence="3 4">
    <name type="scientific">Paraglaciecola agarilytica NO2</name>
    <dbReference type="NCBI Taxonomy" id="1125747"/>
    <lineage>
        <taxon>Bacteria</taxon>
        <taxon>Pseudomonadati</taxon>
        <taxon>Pseudomonadota</taxon>
        <taxon>Gammaproteobacteria</taxon>
        <taxon>Alteromonadales</taxon>
        <taxon>Alteromonadaceae</taxon>
        <taxon>Paraglaciecola</taxon>
    </lineage>
</organism>
<dbReference type="SUPFAM" id="SSF51658">
    <property type="entry name" value="Xylose isomerase-like"/>
    <property type="match status" value="1"/>
</dbReference>
<reference evidence="3 4" key="1">
    <citation type="journal article" date="2014" name="Environ. Microbiol.">
        <title>Comparative genomics of the marine bacterial genus Glaciecola reveals the high degree of genomic diversity and genomic characteristic for cold adaptation.</title>
        <authorList>
            <person name="Qin Q.L."/>
            <person name="Xie B.B."/>
            <person name="Yu Y."/>
            <person name="Shu Y.L."/>
            <person name="Rong J.C."/>
            <person name="Zhang Y.J."/>
            <person name="Zhao D.L."/>
            <person name="Chen X.L."/>
            <person name="Zhang X.Y."/>
            <person name="Chen B."/>
            <person name="Zhou B.C."/>
            <person name="Zhang Y.Z."/>
        </authorList>
    </citation>
    <scope>NUCLEOTIDE SEQUENCE [LARGE SCALE GENOMIC DNA]</scope>
    <source>
        <strain evidence="3 4">NO2</strain>
    </source>
</reference>
<dbReference type="Proteomes" id="UP000008372">
    <property type="component" value="Unassembled WGS sequence"/>
</dbReference>
<dbReference type="EMBL" id="BAEK01000004">
    <property type="protein sequence ID" value="GAC02965.1"/>
    <property type="molecule type" value="Genomic_DNA"/>
</dbReference>
<evidence type="ECO:0000313" key="4">
    <source>
        <dbReference type="Proteomes" id="UP000008372"/>
    </source>
</evidence>
<dbReference type="InterPro" id="IPR050417">
    <property type="entry name" value="Sugar_Epim/Isomerase"/>
</dbReference>
<dbReference type="EC" id="5.3.1.22" evidence="3"/>
<dbReference type="Pfam" id="PF01261">
    <property type="entry name" value="AP_endonuc_2"/>
    <property type="match status" value="1"/>
</dbReference>
<dbReference type="InterPro" id="IPR013022">
    <property type="entry name" value="Xyl_isomerase-like_TIM-brl"/>
</dbReference>
<sequence length="314" mass="35524">MDRRKFIRHSSLLGIVGTGLAACNVTDELFQTNEKCAPNILSFAERRHWLSSFSCNIEQWFRPIPFLDRINAAKALGFSAIEIWNPHQVKQGKSPNAIAQRAIDLNMRITSYSPGAPNFADPNNEKVFKRWLDVAIEAGKALNVSNFNLTGHKKIDGLTTQEMIKNYTRMLKWAAPRLESENMVATVEPYNPWNHKGHFIYGKEPALSICREVNSKSIKLNWDFFHMQRTNGNLITNLEEGFDQVEYIQLADAPGRNQPGSGEVAYGHILTRLRELGYQGFIGAEFFPKDKNALKAASDLAYLAKSVSLHPPRF</sequence>
<accession>A0ABQ0I0Y1</accession>
<evidence type="ECO:0000313" key="3">
    <source>
        <dbReference type="EMBL" id="GAC02965.1"/>
    </source>
</evidence>
<evidence type="ECO:0000256" key="1">
    <source>
        <dbReference type="ARBA" id="ARBA00023235"/>
    </source>
</evidence>
<dbReference type="PROSITE" id="PS51257">
    <property type="entry name" value="PROKAR_LIPOPROTEIN"/>
    <property type="match status" value="1"/>
</dbReference>
<dbReference type="RefSeq" id="WP_008301790.1">
    <property type="nucleotide sequence ID" value="NZ_BAEK01000004.1"/>
</dbReference>
<gene>
    <name evidence="3" type="primary">gip</name>
    <name evidence="3" type="ORF">GAGA_0100</name>
</gene>
<keyword evidence="1 3" id="KW-0413">Isomerase</keyword>
<protein>
    <submittedName>
        <fullName evidence="3">Hydroxypyruvate isomerase</fullName>
        <ecNumber evidence="3">5.3.1.22</ecNumber>
    </submittedName>
</protein>
<dbReference type="PANTHER" id="PTHR43489">
    <property type="entry name" value="ISOMERASE"/>
    <property type="match status" value="1"/>
</dbReference>
<name>A0ABQ0I0Y1_9ALTE</name>
<evidence type="ECO:0000259" key="2">
    <source>
        <dbReference type="Pfam" id="PF01261"/>
    </source>
</evidence>
<dbReference type="GO" id="GO:0008903">
    <property type="term" value="F:hydroxypyruvate isomerase activity"/>
    <property type="evidence" value="ECO:0007669"/>
    <property type="project" value="UniProtKB-EC"/>
</dbReference>
<feature type="domain" description="Xylose isomerase-like TIM barrel" evidence="2">
    <location>
        <begin position="71"/>
        <end position="303"/>
    </location>
</feature>
<dbReference type="InterPro" id="IPR036237">
    <property type="entry name" value="Xyl_isomerase-like_sf"/>
</dbReference>
<comment type="caution">
    <text evidence="3">The sequence shown here is derived from an EMBL/GenBank/DDBJ whole genome shotgun (WGS) entry which is preliminary data.</text>
</comment>
<dbReference type="Gene3D" id="3.20.20.150">
    <property type="entry name" value="Divalent-metal-dependent TIM barrel enzymes"/>
    <property type="match status" value="1"/>
</dbReference>